<keyword evidence="3" id="KW-0788">Thiol protease</keyword>
<proteinExistence type="predicted"/>
<sequence>MQNCFPFTNNKFCSLNQTSLNVKRVQNNKIEGEIKSKTLSEQQNLIDKEHYPISKKIQSNFNYQNSYYSQQTMYFEEQICKGKSDISQIENYNSDLRDQKQYLNKKARILFKLRLKMKKIIKKQINNDLFYKEEKQYFNVQFKLNQQQQQEDNILRLFQQHGFQYIRISNKYDCLFWHHNILFYCQSKDLISSHQFQNYLLQIKGKLYNVEYDKNKNPKFRIQDGMFDVNLYQKKFILNGLGTEFMGQSNNIKHQGYFLFGQFQQKIEKQEIKLSTIVKKKIIIRDVETQQIINSKIYVNDKSQQNNQNKIFWCKYNQMFNENDCQILNQKLWLSSSIIDSFVFFLNQQNEQRYFTLKQDDRNKVSKILFIPTYVTTSFGSNYNYEKSQTIFQKEILQFQDLEFNLSQIYDQIGFPINRNNNHWYFLLFNLKENNISYYDSLSTAILDNYLLSTLSKLLKFTQKLNFKIEEQFQQQRDGYSCGYRICSLMEHFSEKQFNPQIYYSYNETRLTKLLQEVIREIE</sequence>
<reference evidence="5" key="1">
    <citation type="submission" date="2021-01" db="EMBL/GenBank/DDBJ databases">
        <authorList>
            <consortium name="Genoscope - CEA"/>
            <person name="William W."/>
        </authorList>
    </citation>
    <scope>NUCLEOTIDE SEQUENCE</scope>
</reference>
<dbReference type="Proteomes" id="UP000692954">
    <property type="component" value="Unassembled WGS sequence"/>
</dbReference>
<keyword evidence="6" id="KW-1185">Reference proteome</keyword>
<dbReference type="GO" id="GO:0008234">
    <property type="term" value="F:cysteine-type peptidase activity"/>
    <property type="evidence" value="ECO:0007669"/>
    <property type="project" value="UniProtKB-KW"/>
</dbReference>
<keyword evidence="2" id="KW-0378">Hydrolase</keyword>
<organism evidence="5 6">
    <name type="scientific">Paramecium sonneborni</name>
    <dbReference type="NCBI Taxonomy" id="65129"/>
    <lineage>
        <taxon>Eukaryota</taxon>
        <taxon>Sar</taxon>
        <taxon>Alveolata</taxon>
        <taxon>Ciliophora</taxon>
        <taxon>Intramacronucleata</taxon>
        <taxon>Oligohymenophorea</taxon>
        <taxon>Peniculida</taxon>
        <taxon>Parameciidae</taxon>
        <taxon>Paramecium</taxon>
    </lineage>
</organism>
<protein>
    <recommendedName>
        <fullName evidence="4">Ubiquitin-like protease family profile domain-containing protein</fullName>
    </recommendedName>
</protein>
<dbReference type="InterPro" id="IPR003653">
    <property type="entry name" value="Peptidase_C48_C"/>
</dbReference>
<accession>A0A8S1M5G6</accession>
<dbReference type="PANTHER" id="PTHR46468:SF1">
    <property type="entry name" value="SENTRIN-SPECIFIC PROTEASE 8"/>
    <property type="match status" value="1"/>
</dbReference>
<name>A0A8S1M5G6_9CILI</name>
<gene>
    <name evidence="5" type="ORF">PSON_ATCC_30995.1.T0330004</name>
</gene>
<evidence type="ECO:0000313" key="6">
    <source>
        <dbReference type="Proteomes" id="UP000692954"/>
    </source>
</evidence>
<evidence type="ECO:0000256" key="1">
    <source>
        <dbReference type="ARBA" id="ARBA00022670"/>
    </source>
</evidence>
<evidence type="ECO:0000259" key="4">
    <source>
        <dbReference type="PROSITE" id="PS50600"/>
    </source>
</evidence>
<dbReference type="GO" id="GO:0019784">
    <property type="term" value="F:deNEDDylase activity"/>
    <property type="evidence" value="ECO:0007669"/>
    <property type="project" value="InterPro"/>
</dbReference>
<keyword evidence="1" id="KW-0645">Protease</keyword>
<dbReference type="AlphaFoldDB" id="A0A8S1M5G6"/>
<dbReference type="PANTHER" id="PTHR46468">
    <property type="entry name" value="SENTRIN-SPECIFIC PROTEASE 8"/>
    <property type="match status" value="1"/>
</dbReference>
<evidence type="ECO:0000256" key="3">
    <source>
        <dbReference type="ARBA" id="ARBA00022807"/>
    </source>
</evidence>
<dbReference type="Pfam" id="PF02902">
    <property type="entry name" value="Peptidase_C48"/>
    <property type="match status" value="1"/>
</dbReference>
<dbReference type="GO" id="GO:0006508">
    <property type="term" value="P:proteolysis"/>
    <property type="evidence" value="ECO:0007669"/>
    <property type="project" value="UniProtKB-KW"/>
</dbReference>
<evidence type="ECO:0000256" key="2">
    <source>
        <dbReference type="ARBA" id="ARBA00022801"/>
    </source>
</evidence>
<dbReference type="GO" id="GO:0000338">
    <property type="term" value="P:protein deneddylation"/>
    <property type="evidence" value="ECO:0007669"/>
    <property type="project" value="TreeGrafter"/>
</dbReference>
<evidence type="ECO:0000313" key="5">
    <source>
        <dbReference type="EMBL" id="CAD8075019.1"/>
    </source>
</evidence>
<dbReference type="InterPro" id="IPR044613">
    <property type="entry name" value="Nep1/2-like"/>
</dbReference>
<dbReference type="OrthoDB" id="1939479at2759"/>
<dbReference type="PROSITE" id="PS50600">
    <property type="entry name" value="ULP_PROTEASE"/>
    <property type="match status" value="1"/>
</dbReference>
<dbReference type="EMBL" id="CAJJDN010000033">
    <property type="protein sequence ID" value="CAD8075019.1"/>
    <property type="molecule type" value="Genomic_DNA"/>
</dbReference>
<comment type="caution">
    <text evidence="5">The sequence shown here is derived from an EMBL/GenBank/DDBJ whole genome shotgun (WGS) entry which is preliminary data.</text>
</comment>
<feature type="domain" description="Ubiquitin-like protease family profile" evidence="4">
    <location>
        <begin position="318"/>
        <end position="493"/>
    </location>
</feature>